<sequence>MLFKKFNKYLTSFVFSIVFIHLAHVSIAQVGKKKVFRYNQTGGLTSLDPAFANKRANIWAVTQLYNGLFRFGRSNRVTPDLVNKWEVTEDGKTYTFHIKKGIRFHNHEVFANHKRREVVAADFVYTYRRILNPETKSPGVWIFKDKVLRNSNQSISDTCFRAISRYSFRVYLHQRFDHLPQLLAMPYTLVVPHEAVTRYGKEFGKNPVGTGAFRFVLWKPNKLLLLKKNLLYWKFTYDGKKLPLMDEVRISFIEDRKKAFKMFTQGKLDFLTGTIESSADLLLDEDGTVKEKWLGKFTVEKVPYMNTEYIGFAFEHPSEKKLWTNKKLRLALSYAIDREGLVNKLRNQVGIPGHYGIVPEVISYSTRAKGYRYNIVKARKLLKEAGYPEGKGLPTITLHTHLADKKLAEYLQSQWRYIGVNVVINRQKFSKHQQKVDAGKAGLFRGSWLGDYPDPENYLAMFYSKNFAPDGPNKTHYQSTQFDQLFEAARTAQSSSTRHSAYRKMDQMIMDEAAVIVLYYDENIWLKQNNIEGLETNPMNNLILEGVNRK</sequence>
<name>A1ZL09_MICM2</name>
<dbReference type="GO" id="GO:0030288">
    <property type="term" value="C:outer membrane-bounded periplasmic space"/>
    <property type="evidence" value="ECO:0007669"/>
    <property type="project" value="UniProtKB-ARBA"/>
</dbReference>
<comment type="subcellular location">
    <subcellularLocation>
        <location evidence="1">Cell envelope</location>
    </subcellularLocation>
</comment>
<dbReference type="PANTHER" id="PTHR30290:SF10">
    <property type="entry name" value="PERIPLASMIC OLIGOPEPTIDE-BINDING PROTEIN-RELATED"/>
    <property type="match status" value="1"/>
</dbReference>
<dbReference type="Pfam" id="PF00496">
    <property type="entry name" value="SBP_bac_5"/>
    <property type="match status" value="1"/>
</dbReference>
<evidence type="ECO:0000256" key="1">
    <source>
        <dbReference type="ARBA" id="ARBA00004196"/>
    </source>
</evidence>
<protein>
    <submittedName>
        <fullName evidence="6">Bacterial extracellular solute-binding proteins, family 5</fullName>
    </submittedName>
</protein>
<dbReference type="PANTHER" id="PTHR30290">
    <property type="entry name" value="PERIPLASMIC BINDING COMPONENT OF ABC TRANSPORTER"/>
    <property type="match status" value="1"/>
</dbReference>
<dbReference type="CDD" id="cd00995">
    <property type="entry name" value="PBP2_NikA_DppA_OppA_like"/>
    <property type="match status" value="1"/>
</dbReference>
<organism evidence="6 7">
    <name type="scientific">Microscilla marina ATCC 23134</name>
    <dbReference type="NCBI Taxonomy" id="313606"/>
    <lineage>
        <taxon>Bacteria</taxon>
        <taxon>Pseudomonadati</taxon>
        <taxon>Bacteroidota</taxon>
        <taxon>Cytophagia</taxon>
        <taxon>Cytophagales</taxon>
        <taxon>Microscillaceae</taxon>
        <taxon>Microscilla</taxon>
    </lineage>
</organism>
<dbReference type="SUPFAM" id="SSF53850">
    <property type="entry name" value="Periplasmic binding protein-like II"/>
    <property type="match status" value="1"/>
</dbReference>
<keyword evidence="7" id="KW-1185">Reference proteome</keyword>
<dbReference type="Proteomes" id="UP000004095">
    <property type="component" value="Unassembled WGS sequence"/>
</dbReference>
<evidence type="ECO:0000256" key="4">
    <source>
        <dbReference type="ARBA" id="ARBA00022729"/>
    </source>
</evidence>
<dbReference type="Gene3D" id="3.40.190.10">
    <property type="entry name" value="Periplasmic binding protein-like II"/>
    <property type="match status" value="1"/>
</dbReference>
<evidence type="ECO:0000313" key="7">
    <source>
        <dbReference type="Proteomes" id="UP000004095"/>
    </source>
</evidence>
<keyword evidence="3" id="KW-0813">Transport</keyword>
<dbReference type="InterPro" id="IPR000914">
    <property type="entry name" value="SBP_5_dom"/>
</dbReference>
<evidence type="ECO:0000259" key="5">
    <source>
        <dbReference type="Pfam" id="PF00496"/>
    </source>
</evidence>
<feature type="domain" description="Solute-binding protein family 5" evidence="5">
    <location>
        <begin position="77"/>
        <end position="466"/>
    </location>
</feature>
<comment type="caution">
    <text evidence="6">The sequence shown here is derived from an EMBL/GenBank/DDBJ whole genome shotgun (WGS) entry which is preliminary data.</text>
</comment>
<dbReference type="InterPro" id="IPR039424">
    <property type="entry name" value="SBP_5"/>
</dbReference>
<proteinExistence type="inferred from homology"/>
<keyword evidence="4" id="KW-0732">Signal</keyword>
<dbReference type="RefSeq" id="WP_002697157.1">
    <property type="nucleotide sequence ID" value="NZ_AAWS01000013.1"/>
</dbReference>
<dbReference type="Gene3D" id="3.10.105.10">
    <property type="entry name" value="Dipeptide-binding Protein, Domain 3"/>
    <property type="match status" value="1"/>
</dbReference>
<dbReference type="PIRSF" id="PIRSF002741">
    <property type="entry name" value="MppA"/>
    <property type="match status" value="1"/>
</dbReference>
<dbReference type="OrthoDB" id="9772924at2"/>
<accession>A1ZL09</accession>
<evidence type="ECO:0000256" key="2">
    <source>
        <dbReference type="ARBA" id="ARBA00005695"/>
    </source>
</evidence>
<comment type="similarity">
    <text evidence="2">Belongs to the bacterial solute-binding protein 5 family.</text>
</comment>
<dbReference type="GO" id="GO:0043190">
    <property type="term" value="C:ATP-binding cassette (ABC) transporter complex"/>
    <property type="evidence" value="ECO:0007669"/>
    <property type="project" value="InterPro"/>
</dbReference>
<dbReference type="EMBL" id="AAWS01000013">
    <property type="protein sequence ID" value="EAY28975.1"/>
    <property type="molecule type" value="Genomic_DNA"/>
</dbReference>
<dbReference type="GO" id="GO:1904680">
    <property type="term" value="F:peptide transmembrane transporter activity"/>
    <property type="evidence" value="ECO:0007669"/>
    <property type="project" value="TreeGrafter"/>
</dbReference>
<reference evidence="6 7" key="1">
    <citation type="submission" date="2007-01" db="EMBL/GenBank/DDBJ databases">
        <authorList>
            <person name="Haygood M."/>
            <person name="Podell S."/>
            <person name="Anderson C."/>
            <person name="Hopkinson B."/>
            <person name="Roe K."/>
            <person name="Barbeau K."/>
            <person name="Gaasterland T."/>
            <person name="Ferriera S."/>
            <person name="Johnson J."/>
            <person name="Kravitz S."/>
            <person name="Beeson K."/>
            <person name="Sutton G."/>
            <person name="Rogers Y.-H."/>
            <person name="Friedman R."/>
            <person name="Frazier M."/>
            <person name="Venter J.C."/>
        </authorList>
    </citation>
    <scope>NUCLEOTIDE SEQUENCE [LARGE SCALE GENOMIC DNA]</scope>
    <source>
        <strain evidence="6 7">ATCC 23134</strain>
    </source>
</reference>
<evidence type="ECO:0000256" key="3">
    <source>
        <dbReference type="ARBA" id="ARBA00022448"/>
    </source>
</evidence>
<dbReference type="eggNOG" id="COG4166">
    <property type="taxonomic scope" value="Bacteria"/>
</dbReference>
<dbReference type="GO" id="GO:0015833">
    <property type="term" value="P:peptide transport"/>
    <property type="evidence" value="ECO:0007669"/>
    <property type="project" value="TreeGrafter"/>
</dbReference>
<gene>
    <name evidence="6" type="ORF">M23134_00129</name>
</gene>
<dbReference type="Gene3D" id="3.90.76.10">
    <property type="entry name" value="Dipeptide-binding Protein, Domain 1"/>
    <property type="match status" value="1"/>
</dbReference>
<dbReference type="InterPro" id="IPR030678">
    <property type="entry name" value="Peptide/Ni-bd"/>
</dbReference>
<evidence type="ECO:0000313" key="6">
    <source>
        <dbReference type="EMBL" id="EAY28975.1"/>
    </source>
</evidence>
<dbReference type="AlphaFoldDB" id="A1ZL09"/>